<proteinExistence type="predicted"/>
<dbReference type="Pfam" id="PF01464">
    <property type="entry name" value="SLT"/>
    <property type="match status" value="1"/>
</dbReference>
<dbReference type="Gene3D" id="1.10.530.10">
    <property type="match status" value="1"/>
</dbReference>
<dbReference type="EMBL" id="AP025739">
    <property type="protein sequence ID" value="BDI30171.1"/>
    <property type="molecule type" value="Genomic_DNA"/>
</dbReference>
<protein>
    <submittedName>
        <fullName evidence="1">Uncharacterized protein</fullName>
    </submittedName>
</protein>
<dbReference type="RefSeq" id="WP_119323621.1">
    <property type="nucleotide sequence ID" value="NZ_AP025739.1"/>
</dbReference>
<dbReference type="PANTHER" id="PTHR37423:SF2">
    <property type="entry name" value="MEMBRANE-BOUND LYTIC MUREIN TRANSGLYCOSYLASE C"/>
    <property type="match status" value="1"/>
</dbReference>
<dbReference type="PANTHER" id="PTHR37423">
    <property type="entry name" value="SOLUBLE LYTIC MUREIN TRANSGLYCOSYLASE-RELATED"/>
    <property type="match status" value="1"/>
</dbReference>
<organism evidence="1 2">
    <name type="scientific">Capsulimonas corticalis</name>
    <dbReference type="NCBI Taxonomy" id="2219043"/>
    <lineage>
        <taxon>Bacteria</taxon>
        <taxon>Bacillati</taxon>
        <taxon>Armatimonadota</taxon>
        <taxon>Armatimonadia</taxon>
        <taxon>Capsulimonadales</taxon>
        <taxon>Capsulimonadaceae</taxon>
        <taxon>Capsulimonas</taxon>
    </lineage>
</organism>
<reference evidence="1 2" key="1">
    <citation type="journal article" date="2019" name="Int. J. Syst. Evol. Microbiol.">
        <title>Capsulimonas corticalis gen. nov., sp. nov., an aerobic capsulated bacterium, of a novel bacterial order, Capsulimonadales ord. nov., of the class Armatimonadia of the phylum Armatimonadetes.</title>
        <authorList>
            <person name="Li J."/>
            <person name="Kudo C."/>
            <person name="Tonouchi A."/>
        </authorList>
    </citation>
    <scope>NUCLEOTIDE SEQUENCE [LARGE SCALE GENOMIC DNA]</scope>
    <source>
        <strain evidence="1 2">AX-7</strain>
    </source>
</reference>
<dbReference type="CDD" id="cd00254">
    <property type="entry name" value="LT-like"/>
    <property type="match status" value="1"/>
</dbReference>
<name>A0A402D260_9BACT</name>
<dbReference type="Proteomes" id="UP000287394">
    <property type="component" value="Chromosome"/>
</dbReference>
<dbReference type="AlphaFoldDB" id="A0A402D260"/>
<dbReference type="InterPro" id="IPR023346">
    <property type="entry name" value="Lysozyme-like_dom_sf"/>
</dbReference>
<evidence type="ECO:0000313" key="1">
    <source>
        <dbReference type="EMBL" id="BDI30171.1"/>
    </source>
</evidence>
<dbReference type="OrthoDB" id="9815002at2"/>
<sequence>MFIRPTLIAACVFLAAGATVPAIAAPQAPSATYLQARGALRQTPLPARMLADIQQHPTDYAGKALEATGTVSGQVVSDGQRTVLLNIGDDTISVTLPPALQKADWIDSGRVLRVLLSVEAPGPQITSNGLRLISAAPEEDISQSERAAIAGWTRRVSSTSRSVSYERNTATDPVAGVGAPAARYYATPIVPRIEGHPIAALTDRALAIYGPYRAAIRSHNPRLSDTDLDKIATSILFYSDLNQIDPRLIMAMVIAESGFNIYSTSRTGAQGLGQLMPSTARGMGVTNAYDPIQNIQAAVRILRGHLDQYGGAPPNAGIIPLKQLRLTMAAYNAGPGAVRKYHGVPPYRETQRYVARVGTLYQQMCGMDR</sequence>
<accession>A0A402D260</accession>
<dbReference type="SUPFAM" id="SSF53955">
    <property type="entry name" value="Lysozyme-like"/>
    <property type="match status" value="1"/>
</dbReference>
<keyword evidence="2" id="KW-1185">Reference proteome</keyword>
<evidence type="ECO:0000313" key="2">
    <source>
        <dbReference type="Proteomes" id="UP000287394"/>
    </source>
</evidence>
<dbReference type="InterPro" id="IPR008258">
    <property type="entry name" value="Transglycosylase_SLT_dom_1"/>
</dbReference>
<gene>
    <name evidence="1" type="ORF">CCAX7_22220</name>
</gene>
<dbReference type="KEGG" id="ccot:CCAX7_22220"/>